<sequence>MDNEFRQLDLSNAVKECYGVLNDDILTVAAKIVNPQTGLSILDLKVNPIFHSGNHVPVGTIKATNDFYDELTGFYWFDVKVNPINRKAHFRFETTASVNGQSDSVAFDLDISGQSKTETNKVEFIGRDLYYSVSAKPGHSVFKHPLETKVTANLSEFQPRFMNDQSVGYLWKCEDFVEGKEICAIGNVMVDGVTELYLFRHTLTLPNLVEATATQTDTNVLNVKVTLDKPFGERPLVNGSVGYTENPDFGRWVIKGGKNLQVDGNQISFDIGIWDVKKKGLIDVDLIINIGDDANTPVNIGIPTSVQAWSDGEKTVTVTKLTHNVFNGIETLICQVNWKNSQGKVCDFTVIPDDPNVKVTVKENVFFLDRPVSLDRNRRNTFTLSGKLDLSEYGIAKKTTFSESVNMGSDFLPVKVSAIQAAIIEDAGSFIVALTTNNGSRLTDVVLNSVTVDDGPFGKYIREQRYDADTGYLQFKLDVALKDLTYPEVLLKAKLQLDVKFDDTPASVIVPVQVKATVDYQINASYIGTRYERAGEGYRGIAQWRVGDNNNSAPASVSIMGLKVNGKTTAFTKRYNQSTRILSAEFDIPVKSGHILHLNATISSPGVNHFVTLPDVLFTFYTPGAATVARQMFNPDKTHLTVQWNVQGWSSEIPSEVTLGEWQPLGGISTKMVYANYDNKLGLLTCTFALENPESDIFAAKNTIRITHADGNMYPLTFSYKL</sequence>
<dbReference type="EMBL" id="MZ348422">
    <property type="protein sequence ID" value="QYN79912.1"/>
    <property type="molecule type" value="Genomic_DNA"/>
</dbReference>
<dbReference type="Proteomes" id="UP000828443">
    <property type="component" value="Segment"/>
</dbReference>
<reference evidence="1" key="1">
    <citation type="journal article" date="2021" name="Viruses">
        <title>Novel Viruses That Lyse Plant and Human Strains of Kosakonia cowanii.</title>
        <authorList>
            <person name="Petrzik K."/>
            <person name="Brazdova S."/>
            <person name="Krawczyk K."/>
        </authorList>
    </citation>
    <scope>NUCLEOTIDE SEQUENCE</scope>
</reference>
<protein>
    <submittedName>
        <fullName evidence="1">Uncharacterized protein</fullName>
    </submittedName>
</protein>
<dbReference type="GeneID" id="77953089"/>
<dbReference type="KEGG" id="vg:77953089"/>
<name>A0AAE8BGG8_9CAUD</name>
<dbReference type="RefSeq" id="YP_010676724.1">
    <property type="nucleotide sequence ID" value="NC_071015.1"/>
</dbReference>
<evidence type="ECO:0000313" key="1">
    <source>
        <dbReference type="EMBL" id="QYN79912.1"/>
    </source>
</evidence>
<accession>A0AAE8BGG8</accession>
<evidence type="ECO:0000313" key="2">
    <source>
        <dbReference type="Proteomes" id="UP000828443"/>
    </source>
</evidence>
<organism evidence="1 2">
    <name type="scientific">Kosakonia phage Kc263</name>
    <dbReference type="NCBI Taxonomy" id="2863194"/>
    <lineage>
        <taxon>Viruses</taxon>
        <taxon>Duplodnaviria</taxon>
        <taxon>Heunggongvirae</taxon>
        <taxon>Uroviricota</taxon>
        <taxon>Caudoviricetes</taxon>
        <taxon>Chimalliviridae</taxon>
        <taxon>Branisovskavirus</taxon>
        <taxon>Branisovskavirus Kc263</taxon>
    </lineage>
</organism>
<proteinExistence type="predicted"/>
<keyword evidence="2" id="KW-1185">Reference proteome</keyword>